<evidence type="ECO:0000256" key="1">
    <source>
        <dbReference type="SAM" id="MobiDB-lite"/>
    </source>
</evidence>
<name>A0A6J6Q6X8_9ZZZZ</name>
<organism evidence="2">
    <name type="scientific">freshwater metagenome</name>
    <dbReference type="NCBI Taxonomy" id="449393"/>
    <lineage>
        <taxon>unclassified sequences</taxon>
        <taxon>metagenomes</taxon>
        <taxon>ecological metagenomes</taxon>
    </lineage>
</organism>
<dbReference type="EMBL" id="CAEZXN010000052">
    <property type="protein sequence ID" value="CAB4707450.1"/>
    <property type="molecule type" value="Genomic_DNA"/>
</dbReference>
<accession>A0A6J6Q6X8</accession>
<feature type="region of interest" description="Disordered" evidence="1">
    <location>
        <begin position="1"/>
        <end position="27"/>
    </location>
</feature>
<feature type="region of interest" description="Disordered" evidence="1">
    <location>
        <begin position="48"/>
        <end position="68"/>
    </location>
</feature>
<evidence type="ECO:0000313" key="2">
    <source>
        <dbReference type="EMBL" id="CAB4707450.1"/>
    </source>
</evidence>
<proteinExistence type="predicted"/>
<dbReference type="AlphaFoldDB" id="A0A6J6Q6X8"/>
<reference evidence="2" key="1">
    <citation type="submission" date="2020-05" db="EMBL/GenBank/DDBJ databases">
        <authorList>
            <person name="Chiriac C."/>
            <person name="Salcher M."/>
            <person name="Ghai R."/>
            <person name="Kavagutti S V."/>
        </authorList>
    </citation>
    <scope>NUCLEOTIDE SEQUENCE</scope>
</reference>
<protein>
    <submittedName>
        <fullName evidence="2">Unannotated protein</fullName>
    </submittedName>
</protein>
<sequence>MVPSSEIAENEFTQIDSGATAQLPTDESAPKRVHLLVSVGAHLESVDSVQRSCSPDSLEAEVKERKFT</sequence>
<gene>
    <name evidence="2" type="ORF">UFOPK2423_01523</name>
</gene>
<feature type="compositionally biased region" description="Polar residues" evidence="1">
    <location>
        <begin position="11"/>
        <end position="25"/>
    </location>
</feature>